<feature type="compositionally biased region" description="Polar residues" evidence="1">
    <location>
        <begin position="183"/>
        <end position="196"/>
    </location>
</feature>
<dbReference type="PROSITE" id="PS50003">
    <property type="entry name" value="PH_DOMAIN"/>
    <property type="match status" value="1"/>
</dbReference>
<dbReference type="SUPFAM" id="SSF50729">
    <property type="entry name" value="PH domain-like"/>
    <property type="match status" value="1"/>
</dbReference>
<evidence type="ECO:0000313" key="4">
    <source>
        <dbReference type="Proteomes" id="UP000677054"/>
    </source>
</evidence>
<reference evidence="3" key="1">
    <citation type="submission" date="2020-11" db="EMBL/GenBank/DDBJ databases">
        <authorList>
            <person name="Tran Van P."/>
        </authorList>
    </citation>
    <scope>NUCLEOTIDE SEQUENCE</scope>
</reference>
<keyword evidence="4" id="KW-1185">Reference proteome</keyword>
<dbReference type="Proteomes" id="UP000677054">
    <property type="component" value="Unassembled WGS sequence"/>
</dbReference>
<sequence>MVMEVVYQGWLVKSPPPPKTRVFKAKWRRRWFVLRQSGALPGQYVLEYFTDETCKKIKGHIDLDQCEQVDAGLTFGKYKFMFDIYTPQRVYYLAASSENEMSRWVECLCKVCGLRASQDEEFFRNGPSISSGEVWMSANGNMLPPGTPTSPSSPLDMPFYGPYIPISECVTGKVPIEEPSMILSPSQELARTPLSSTHHRDLPSRMRDLSSSKPIPSVNWDTYPDELVQSLAAESRLGDLNVSESQHDQSSSSLVSGTSTASHRQNDQEAEDGNGASVEPMLQLTLASHVKNPSPQVFLYEFSKSDESQNQKRERFLRDGPPSVNRNLKPPARKHAESGGSPMTPTEASPGIVGQPPPRVDRSLKPQRNPSSSSHKQEFKLGPPPPGRGQWQKTPRAAPSPSPPSMLTHSAATLPRMRRFSTDSDDGPMTIPSSRNQDDEQIFYYCQGGRFIPSPRGRREQSPASSSWGRQQEIQYLDLDLENMATTPKPPEKSPISTTVYKTVDFLKTEAFNKTREDVEASYRKEQESVLSG</sequence>
<feature type="domain" description="PH" evidence="2">
    <location>
        <begin position="4"/>
        <end position="113"/>
    </location>
</feature>
<feature type="compositionally biased region" description="Basic and acidic residues" evidence="1">
    <location>
        <begin position="303"/>
        <end position="318"/>
    </location>
</feature>
<feature type="region of interest" description="Disordered" evidence="1">
    <location>
        <begin position="183"/>
        <end position="221"/>
    </location>
</feature>
<dbReference type="Pfam" id="PF00169">
    <property type="entry name" value="PH"/>
    <property type="match status" value="1"/>
</dbReference>
<protein>
    <recommendedName>
        <fullName evidence="2">PH domain-containing protein</fullName>
    </recommendedName>
</protein>
<accession>A0A7R8X108</accession>
<dbReference type="EMBL" id="CAJPEV010000054">
    <property type="protein sequence ID" value="CAG0879710.1"/>
    <property type="molecule type" value="Genomic_DNA"/>
</dbReference>
<dbReference type="InterPro" id="IPR011993">
    <property type="entry name" value="PH-like_dom_sf"/>
</dbReference>
<dbReference type="PANTHER" id="PTHR45960:SF2">
    <property type="entry name" value="PROTEIN DAUGHTER OF SEVENLESS"/>
    <property type="match status" value="1"/>
</dbReference>
<feature type="region of interest" description="Disordered" evidence="1">
    <location>
        <begin position="303"/>
        <end position="473"/>
    </location>
</feature>
<dbReference type="Gene3D" id="2.30.29.30">
    <property type="entry name" value="Pleckstrin-homology domain (PH domain)/Phosphotyrosine-binding domain (PTB)"/>
    <property type="match status" value="1"/>
</dbReference>
<dbReference type="OrthoDB" id="67516at2759"/>
<gene>
    <name evidence="3" type="ORF">DSTB1V02_LOCUS719</name>
</gene>
<dbReference type="GO" id="GO:0007165">
    <property type="term" value="P:signal transduction"/>
    <property type="evidence" value="ECO:0007669"/>
    <property type="project" value="TreeGrafter"/>
</dbReference>
<proteinExistence type="predicted"/>
<dbReference type="InterPro" id="IPR046355">
    <property type="entry name" value="Gab1-4-like"/>
</dbReference>
<organism evidence="3">
    <name type="scientific">Darwinula stevensoni</name>
    <dbReference type="NCBI Taxonomy" id="69355"/>
    <lineage>
        <taxon>Eukaryota</taxon>
        <taxon>Metazoa</taxon>
        <taxon>Ecdysozoa</taxon>
        <taxon>Arthropoda</taxon>
        <taxon>Crustacea</taxon>
        <taxon>Oligostraca</taxon>
        <taxon>Ostracoda</taxon>
        <taxon>Podocopa</taxon>
        <taxon>Podocopida</taxon>
        <taxon>Darwinulocopina</taxon>
        <taxon>Darwinuloidea</taxon>
        <taxon>Darwinulidae</taxon>
        <taxon>Darwinula</taxon>
    </lineage>
</organism>
<feature type="compositionally biased region" description="Basic and acidic residues" evidence="1">
    <location>
        <begin position="198"/>
        <end position="210"/>
    </location>
</feature>
<dbReference type="SMART" id="SM00233">
    <property type="entry name" value="PH"/>
    <property type="match status" value="1"/>
</dbReference>
<dbReference type="GO" id="GO:0035591">
    <property type="term" value="F:signaling adaptor activity"/>
    <property type="evidence" value="ECO:0007669"/>
    <property type="project" value="TreeGrafter"/>
</dbReference>
<feature type="compositionally biased region" description="Polar residues" evidence="1">
    <location>
        <begin position="462"/>
        <end position="473"/>
    </location>
</feature>
<feature type="compositionally biased region" description="Low complexity" evidence="1">
    <location>
        <begin position="242"/>
        <end position="262"/>
    </location>
</feature>
<dbReference type="InterPro" id="IPR001849">
    <property type="entry name" value="PH_domain"/>
</dbReference>
<dbReference type="GO" id="GO:0005737">
    <property type="term" value="C:cytoplasm"/>
    <property type="evidence" value="ECO:0007669"/>
    <property type="project" value="TreeGrafter"/>
</dbReference>
<feature type="region of interest" description="Disordered" evidence="1">
    <location>
        <begin position="240"/>
        <end position="275"/>
    </location>
</feature>
<dbReference type="PANTHER" id="PTHR45960">
    <property type="entry name" value="GRB2-ASSOCIATED-BINDING PROTEIN"/>
    <property type="match status" value="1"/>
</dbReference>
<evidence type="ECO:0000259" key="2">
    <source>
        <dbReference type="PROSITE" id="PS50003"/>
    </source>
</evidence>
<evidence type="ECO:0000256" key="1">
    <source>
        <dbReference type="SAM" id="MobiDB-lite"/>
    </source>
</evidence>
<evidence type="ECO:0000313" key="3">
    <source>
        <dbReference type="EMBL" id="CAD7240706.1"/>
    </source>
</evidence>
<dbReference type="EMBL" id="LR899571">
    <property type="protein sequence ID" value="CAD7240706.1"/>
    <property type="molecule type" value="Genomic_DNA"/>
</dbReference>
<dbReference type="AlphaFoldDB" id="A0A7R8X108"/>
<name>A0A7R8X108_9CRUS</name>